<dbReference type="AlphaFoldDB" id="A0A7K9T7F8"/>
<accession>A0A7K9T7F8</accession>
<dbReference type="Proteomes" id="UP000566440">
    <property type="component" value="Unassembled WGS sequence"/>
</dbReference>
<evidence type="ECO:0000259" key="1">
    <source>
        <dbReference type="Pfam" id="PF14949"/>
    </source>
</evidence>
<protein>
    <submittedName>
        <fullName evidence="2">A14EL protein</fullName>
    </submittedName>
</protein>
<evidence type="ECO:0000313" key="3">
    <source>
        <dbReference type="Proteomes" id="UP000566440"/>
    </source>
</evidence>
<dbReference type="EMBL" id="VWZX01007882">
    <property type="protein sequence ID" value="NXI44284.1"/>
    <property type="molecule type" value="Genomic_DNA"/>
</dbReference>
<gene>
    <name evidence="2" type="primary">Arl14epl</name>
    <name evidence="2" type="ORF">GALDEA_R04197</name>
</gene>
<name>A0A7K9T7F8_9PICI</name>
<dbReference type="OrthoDB" id="5984406at2759"/>
<feature type="domain" description="ARF7 effector protein C-terminal" evidence="1">
    <location>
        <begin position="3"/>
        <end position="104"/>
    </location>
</feature>
<comment type="caution">
    <text evidence="2">The sequence shown here is derived from an EMBL/GenBank/DDBJ whole genome shotgun (WGS) entry which is preliminary data.</text>
</comment>
<feature type="non-terminal residue" evidence="2">
    <location>
        <position position="1"/>
    </location>
</feature>
<proteinExistence type="predicted"/>
<dbReference type="InterPro" id="IPR029264">
    <property type="entry name" value="ARF7EP_C"/>
</dbReference>
<sequence>RLEKQLKSLAFENPGPQTADFNPHIREQKKKDCLLQVKQEFCPEPICTRKYDKHGRLLCNNVDLCDCLDPSCLGCFYPCPKCNANKCGPVCRRNRKWVYESIVVEGGKVVSEFPFNIPE</sequence>
<evidence type="ECO:0000313" key="2">
    <source>
        <dbReference type="EMBL" id="NXI44284.1"/>
    </source>
</evidence>
<dbReference type="PANTHER" id="PTHR46536">
    <property type="entry name" value="ARL14 EFFECTOR PROTEIN"/>
    <property type="match status" value="1"/>
</dbReference>
<dbReference type="PANTHER" id="PTHR46536:SF2">
    <property type="entry name" value="ADP RIBOSYLATION FACTOR LIKE GTPASE 14 EFFECTOR PROTEIN LIKE"/>
    <property type="match status" value="1"/>
</dbReference>
<dbReference type="Pfam" id="PF14949">
    <property type="entry name" value="ARF7EP_C"/>
    <property type="match status" value="1"/>
</dbReference>
<reference evidence="2 3" key="1">
    <citation type="submission" date="2019-09" db="EMBL/GenBank/DDBJ databases">
        <title>Bird 10,000 Genomes (B10K) Project - Family phase.</title>
        <authorList>
            <person name="Zhang G."/>
        </authorList>
    </citation>
    <scope>NUCLEOTIDE SEQUENCE [LARGE SCALE GENOMIC DNA]</scope>
    <source>
        <strain evidence="2">B10K-DU-001-62</strain>
        <tissue evidence="2">Muscle</tissue>
    </source>
</reference>
<keyword evidence="3" id="KW-1185">Reference proteome</keyword>
<organism evidence="2 3">
    <name type="scientific">Galbula dea</name>
    <dbReference type="NCBI Taxonomy" id="1109041"/>
    <lineage>
        <taxon>Eukaryota</taxon>
        <taxon>Metazoa</taxon>
        <taxon>Chordata</taxon>
        <taxon>Craniata</taxon>
        <taxon>Vertebrata</taxon>
        <taxon>Euteleostomi</taxon>
        <taxon>Archelosauria</taxon>
        <taxon>Archosauria</taxon>
        <taxon>Dinosauria</taxon>
        <taxon>Saurischia</taxon>
        <taxon>Theropoda</taxon>
        <taxon>Coelurosauria</taxon>
        <taxon>Aves</taxon>
        <taxon>Neognathae</taxon>
        <taxon>Neoaves</taxon>
        <taxon>Telluraves</taxon>
        <taxon>Coraciimorphae</taxon>
        <taxon>Piciformes</taxon>
        <taxon>Galbulidae</taxon>
        <taxon>Galbula</taxon>
    </lineage>
</organism>
<feature type="non-terminal residue" evidence="2">
    <location>
        <position position="119"/>
    </location>
</feature>